<dbReference type="AlphaFoldDB" id="A0AAW7XBL6"/>
<dbReference type="EMBL" id="JAUOPB010000183">
    <property type="protein sequence ID" value="MDO6425046.1"/>
    <property type="molecule type" value="Genomic_DNA"/>
</dbReference>
<dbReference type="RefSeq" id="WP_303494408.1">
    <property type="nucleotide sequence ID" value="NZ_JAUOPB010000183.1"/>
</dbReference>
<evidence type="ECO:0000313" key="2">
    <source>
        <dbReference type="Proteomes" id="UP001169760"/>
    </source>
</evidence>
<name>A0AAW7XBL6_9GAMM</name>
<evidence type="ECO:0000313" key="1">
    <source>
        <dbReference type="EMBL" id="MDO6425046.1"/>
    </source>
</evidence>
<dbReference type="Proteomes" id="UP001169760">
    <property type="component" value="Unassembled WGS sequence"/>
</dbReference>
<gene>
    <name evidence="1" type="ORF">Q4521_21375</name>
</gene>
<accession>A0AAW7XBL6</accession>
<proteinExistence type="predicted"/>
<feature type="non-terminal residue" evidence="1">
    <location>
        <position position="68"/>
    </location>
</feature>
<comment type="caution">
    <text evidence="1">The sequence shown here is derived from an EMBL/GenBank/DDBJ whole genome shotgun (WGS) entry which is preliminary data.</text>
</comment>
<protein>
    <submittedName>
        <fullName evidence="1">Uncharacterized protein</fullName>
    </submittedName>
</protein>
<organism evidence="1 2">
    <name type="scientific">Saccharophagus degradans</name>
    <dbReference type="NCBI Taxonomy" id="86304"/>
    <lineage>
        <taxon>Bacteria</taxon>
        <taxon>Pseudomonadati</taxon>
        <taxon>Pseudomonadota</taxon>
        <taxon>Gammaproteobacteria</taxon>
        <taxon>Cellvibrionales</taxon>
        <taxon>Cellvibrionaceae</taxon>
        <taxon>Saccharophagus</taxon>
    </lineage>
</organism>
<reference evidence="1" key="1">
    <citation type="submission" date="2023-07" db="EMBL/GenBank/DDBJ databases">
        <title>Genome content predicts the carbon catabolic preferences of heterotrophic bacteria.</title>
        <authorList>
            <person name="Gralka M."/>
        </authorList>
    </citation>
    <scope>NUCLEOTIDE SEQUENCE</scope>
    <source>
        <strain evidence="1">I3M17_2</strain>
    </source>
</reference>
<sequence>MTSAWFLEKTSNKDFIDFSQVDQFPQFKNCDALLNHQKGKICFENTLHQKINDRVQNLKLKSTYIISD</sequence>